<accession>A0A841B0R4</accession>
<keyword evidence="4" id="KW-1185">Reference proteome</keyword>
<evidence type="ECO:0000313" key="3">
    <source>
        <dbReference type="EMBL" id="MBB5853706.1"/>
    </source>
</evidence>
<reference evidence="3 4" key="1">
    <citation type="submission" date="2020-08" db="EMBL/GenBank/DDBJ databases">
        <title>Sequencing the genomes of 1000 actinobacteria strains.</title>
        <authorList>
            <person name="Klenk H.-P."/>
        </authorList>
    </citation>
    <scope>NUCLEOTIDE SEQUENCE [LARGE SCALE GENOMIC DNA]</scope>
    <source>
        <strain evidence="3 4">DSM 45272</strain>
    </source>
</reference>
<evidence type="ECO:0000313" key="4">
    <source>
        <dbReference type="Proteomes" id="UP000580861"/>
    </source>
</evidence>
<feature type="transmembrane region" description="Helical" evidence="2">
    <location>
        <begin position="120"/>
        <end position="145"/>
    </location>
</feature>
<evidence type="ECO:0000256" key="1">
    <source>
        <dbReference type="SAM" id="MobiDB-lite"/>
    </source>
</evidence>
<keyword evidence="2" id="KW-0472">Membrane</keyword>
<sequence length="293" mass="30654">MTYPPQPGQPYGQDPQGQQPGGPPQQGGWDQTQQYGQPQQYGQQQGWDQTQQYQQQPQQGWDQTQQYQQQPQQGWDPNAQQPQQGWDPNAQQQGWDPNNPGYPQGYGGPPAPPSKSKTGLIIGIVIGVVVLIAFGVTGFVAPGFLLGKDEGNNTAAPPASSSSQAPTSAPKSSPKSSAPKSSPKSTESGGTGSEGNPKGVQNLKDFLAKVSAGDKAGALSLVCADMKATMGDSIDIMAPAPSQLEVTSTAGIGDGFITGDIEGTVKGKKVSGSGISSDDNPDKSFCVRNFFVF</sequence>
<evidence type="ECO:0000256" key="2">
    <source>
        <dbReference type="SAM" id="Phobius"/>
    </source>
</evidence>
<organism evidence="3 4">
    <name type="scientific">Amycolatopsis umgeniensis</name>
    <dbReference type="NCBI Taxonomy" id="336628"/>
    <lineage>
        <taxon>Bacteria</taxon>
        <taxon>Bacillati</taxon>
        <taxon>Actinomycetota</taxon>
        <taxon>Actinomycetes</taxon>
        <taxon>Pseudonocardiales</taxon>
        <taxon>Pseudonocardiaceae</taxon>
        <taxon>Amycolatopsis</taxon>
    </lineage>
</organism>
<feature type="compositionally biased region" description="Polar residues" evidence="1">
    <location>
        <begin position="78"/>
        <end position="96"/>
    </location>
</feature>
<protein>
    <recommendedName>
        <fullName evidence="5">Twin-arginine translocation protein TatA</fullName>
    </recommendedName>
</protein>
<gene>
    <name evidence="3" type="ORF">HDA45_003793</name>
</gene>
<proteinExistence type="predicted"/>
<keyword evidence="2" id="KW-1133">Transmembrane helix</keyword>
<feature type="compositionally biased region" description="Low complexity" evidence="1">
    <location>
        <begin position="26"/>
        <end position="77"/>
    </location>
</feature>
<dbReference type="AlphaFoldDB" id="A0A841B0R4"/>
<feature type="compositionally biased region" description="Low complexity" evidence="1">
    <location>
        <begin position="154"/>
        <end position="188"/>
    </location>
</feature>
<keyword evidence="2" id="KW-0812">Transmembrane</keyword>
<dbReference type="Proteomes" id="UP000580861">
    <property type="component" value="Unassembled WGS sequence"/>
</dbReference>
<comment type="caution">
    <text evidence="3">The sequence shown here is derived from an EMBL/GenBank/DDBJ whole genome shotgun (WGS) entry which is preliminary data.</text>
</comment>
<feature type="region of interest" description="Disordered" evidence="1">
    <location>
        <begin position="153"/>
        <end position="200"/>
    </location>
</feature>
<name>A0A841B0R4_9PSEU</name>
<feature type="compositionally biased region" description="Low complexity" evidence="1">
    <location>
        <begin position="9"/>
        <end position="18"/>
    </location>
</feature>
<dbReference type="EMBL" id="JACHMX010000001">
    <property type="protein sequence ID" value="MBB5853706.1"/>
    <property type="molecule type" value="Genomic_DNA"/>
</dbReference>
<evidence type="ECO:0008006" key="5">
    <source>
        <dbReference type="Google" id="ProtNLM"/>
    </source>
</evidence>
<dbReference type="RefSeq" id="WP_184897141.1">
    <property type="nucleotide sequence ID" value="NZ_JACHMX010000001.1"/>
</dbReference>
<feature type="region of interest" description="Disordered" evidence="1">
    <location>
        <begin position="1"/>
        <end position="113"/>
    </location>
</feature>